<dbReference type="InterPro" id="IPR036388">
    <property type="entry name" value="WH-like_DNA-bd_sf"/>
</dbReference>
<evidence type="ECO:0000259" key="2">
    <source>
        <dbReference type="PROSITE" id="PS50995"/>
    </source>
</evidence>
<keyword evidence="4" id="KW-1185">Reference proteome</keyword>
<dbReference type="Proteomes" id="UP000188613">
    <property type="component" value="Unassembled WGS sequence"/>
</dbReference>
<dbReference type="GO" id="GO:0003677">
    <property type="term" value="F:DNA binding"/>
    <property type="evidence" value="ECO:0007669"/>
    <property type="project" value="UniProtKB-KW"/>
</dbReference>
<dbReference type="GO" id="GO:0006950">
    <property type="term" value="P:response to stress"/>
    <property type="evidence" value="ECO:0007669"/>
    <property type="project" value="TreeGrafter"/>
</dbReference>
<dbReference type="OrthoDB" id="5195026at2"/>
<dbReference type="InterPro" id="IPR039422">
    <property type="entry name" value="MarR/SlyA-like"/>
</dbReference>
<sequence>METNRELDFIMNWLSFTRIQMNITNELERVLQEKHQLSLNEFYVLLFLSQTPDKKLRLQQLQNMVGLSQSAMSRLVGRLEAKSCGALERQTCQEDRRGIYTSITEVGDEQLGKAVKTFNEKVSNFLLNTDLEHELYSLVDYFKK</sequence>
<comment type="caution">
    <text evidence="3">The sequence shown here is derived from an EMBL/GenBank/DDBJ whole genome shotgun (WGS) entry which is preliminary data.</text>
</comment>
<dbReference type="Gene3D" id="1.10.10.10">
    <property type="entry name" value="Winged helix-like DNA-binding domain superfamily/Winged helix DNA-binding domain"/>
    <property type="match status" value="1"/>
</dbReference>
<dbReference type="EMBL" id="MSFI01000013">
    <property type="protein sequence ID" value="OMP66952.1"/>
    <property type="molecule type" value="Genomic_DNA"/>
</dbReference>
<dbReference type="AlphaFoldDB" id="A0A1V2A7W7"/>
<protein>
    <submittedName>
        <fullName evidence="3">MarR family transcriptional regulator</fullName>
    </submittedName>
</protein>
<dbReference type="PANTHER" id="PTHR33164:SF99">
    <property type="entry name" value="MARR FAMILY REGULATORY PROTEIN"/>
    <property type="match status" value="1"/>
</dbReference>
<reference evidence="3 4" key="1">
    <citation type="submission" date="2016-12" db="EMBL/GenBank/DDBJ databases">
        <title>Domibacillus sp. SAB 38T whole genome sequencing.</title>
        <authorList>
            <person name="Verma A."/>
            <person name="Ojha A.K."/>
            <person name="Krishnamurthi S."/>
        </authorList>
    </citation>
    <scope>NUCLEOTIDE SEQUENCE [LARGE SCALE GENOMIC DNA]</scope>
    <source>
        <strain evidence="3 4">SAB 38</strain>
    </source>
</reference>
<keyword evidence="1" id="KW-0238">DNA-binding</keyword>
<organism evidence="3 4">
    <name type="scientific">Domibacillus epiphyticus</name>
    <dbReference type="NCBI Taxonomy" id="1714355"/>
    <lineage>
        <taxon>Bacteria</taxon>
        <taxon>Bacillati</taxon>
        <taxon>Bacillota</taxon>
        <taxon>Bacilli</taxon>
        <taxon>Bacillales</taxon>
        <taxon>Bacillaceae</taxon>
        <taxon>Domibacillus</taxon>
    </lineage>
</organism>
<name>A0A1V2A7W7_9BACI</name>
<evidence type="ECO:0000313" key="4">
    <source>
        <dbReference type="Proteomes" id="UP000188613"/>
    </source>
</evidence>
<dbReference type="STRING" id="1714355.BTO28_09450"/>
<evidence type="ECO:0000256" key="1">
    <source>
        <dbReference type="ARBA" id="ARBA00023125"/>
    </source>
</evidence>
<dbReference type="SUPFAM" id="SSF46785">
    <property type="entry name" value="Winged helix' DNA-binding domain"/>
    <property type="match status" value="1"/>
</dbReference>
<dbReference type="InterPro" id="IPR000835">
    <property type="entry name" value="HTH_MarR-typ"/>
</dbReference>
<dbReference type="GO" id="GO:0003700">
    <property type="term" value="F:DNA-binding transcription factor activity"/>
    <property type="evidence" value="ECO:0007669"/>
    <property type="project" value="InterPro"/>
</dbReference>
<feature type="domain" description="HTH marR-type" evidence="2">
    <location>
        <begin position="1"/>
        <end position="144"/>
    </location>
</feature>
<dbReference type="PANTHER" id="PTHR33164">
    <property type="entry name" value="TRANSCRIPTIONAL REGULATOR, MARR FAMILY"/>
    <property type="match status" value="1"/>
</dbReference>
<dbReference type="Pfam" id="PF12802">
    <property type="entry name" value="MarR_2"/>
    <property type="match status" value="1"/>
</dbReference>
<dbReference type="SMART" id="SM00347">
    <property type="entry name" value="HTH_MARR"/>
    <property type="match status" value="1"/>
</dbReference>
<proteinExistence type="predicted"/>
<dbReference type="InterPro" id="IPR036390">
    <property type="entry name" value="WH_DNA-bd_sf"/>
</dbReference>
<gene>
    <name evidence="3" type="ORF">BTO28_09450</name>
</gene>
<dbReference type="RefSeq" id="WP_076765625.1">
    <property type="nucleotide sequence ID" value="NZ_MSFI01000013.1"/>
</dbReference>
<dbReference type="PROSITE" id="PS50995">
    <property type="entry name" value="HTH_MARR_2"/>
    <property type="match status" value="1"/>
</dbReference>
<accession>A0A1V2A7W7</accession>
<evidence type="ECO:0000313" key="3">
    <source>
        <dbReference type="EMBL" id="OMP66952.1"/>
    </source>
</evidence>